<evidence type="ECO:0000313" key="1">
    <source>
        <dbReference type="EMBL" id="RZN68244.1"/>
    </source>
</evidence>
<dbReference type="AlphaFoldDB" id="A0A520KVR9"/>
<comment type="caution">
    <text evidence="1">The sequence shown here is derived from an EMBL/GenBank/DDBJ whole genome shotgun (WGS) entry which is preliminary data.</text>
</comment>
<name>A0A520KVR9_9EURY</name>
<dbReference type="Gene3D" id="3.90.1200.10">
    <property type="match status" value="1"/>
</dbReference>
<sequence>MNLESYLKGIFGEDVNLIDKEEIGREETIKDFGYGKPYLIRFKRDGETGNVVLSTMKGDSFGHDHFSDRAQTLLWQHHSFNRLPKHVKSLDVGFFTKDGEMRSAGDAEEFFLLTDLVEGEPYANDLDRIRKTGRLEEFDMVRVKRLSSYLSEIRAVKRDDPKLYLRKIRDTVGHGECIFGLTDSYPENLDYITPEELCGIEERCVKLRWKLKGYKKRLCMVHGDFHPWNILFRPDNDFTLLDRSRGEWGEAADDLSSLTMNYIFYSLLSRGEMGGSFEKLFIEFYRDYMDKTGDIEILNVIQLFYVFRALVVASPVWYPDISKVVRKKLFNFVWSMLDCEEFDYEDINRYL</sequence>
<dbReference type="InterPro" id="IPR011009">
    <property type="entry name" value="Kinase-like_dom_sf"/>
</dbReference>
<accession>A0A520KVR9</accession>
<dbReference type="SUPFAM" id="SSF56112">
    <property type="entry name" value="Protein kinase-like (PK-like)"/>
    <property type="match status" value="1"/>
</dbReference>
<reference evidence="1 2" key="1">
    <citation type="journal article" date="2019" name="Nat. Microbiol.">
        <title>Wide diversity of methane and short-chain alkane metabolisms in uncultured archaea.</title>
        <authorList>
            <person name="Borrel G."/>
            <person name="Adam P.S."/>
            <person name="McKay L.J."/>
            <person name="Chen L.X."/>
            <person name="Sierra-Garcia I.N."/>
            <person name="Sieber C.M."/>
            <person name="Letourneur Q."/>
            <person name="Ghozlane A."/>
            <person name="Andersen G.L."/>
            <person name="Li W.J."/>
            <person name="Hallam S.J."/>
            <person name="Muyzer G."/>
            <person name="de Oliveira V.M."/>
            <person name="Inskeep W.P."/>
            <person name="Banfield J.F."/>
            <person name="Gribaldo S."/>
        </authorList>
    </citation>
    <scope>NUCLEOTIDE SEQUENCE [LARGE SCALE GENOMIC DNA]</scope>
    <source>
        <strain evidence="1">NM1b</strain>
    </source>
</reference>
<dbReference type="GO" id="GO:0016740">
    <property type="term" value="F:transferase activity"/>
    <property type="evidence" value="ECO:0007669"/>
    <property type="project" value="UniProtKB-KW"/>
</dbReference>
<gene>
    <name evidence="1" type="ORF">EF807_06250</name>
</gene>
<dbReference type="Proteomes" id="UP000320766">
    <property type="component" value="Unassembled WGS sequence"/>
</dbReference>
<evidence type="ECO:0000313" key="2">
    <source>
        <dbReference type="Proteomes" id="UP000320766"/>
    </source>
</evidence>
<keyword evidence="1" id="KW-0808">Transferase</keyword>
<proteinExistence type="predicted"/>
<protein>
    <submittedName>
        <fullName evidence="1">Aminoglycoside phosphotransferase family protein</fullName>
    </submittedName>
</protein>
<organism evidence="1 2">
    <name type="scientific">Candidatus Methanolliviera hydrocarbonicum</name>
    <dbReference type="NCBI Taxonomy" id="2491085"/>
    <lineage>
        <taxon>Archaea</taxon>
        <taxon>Methanobacteriati</taxon>
        <taxon>Methanobacteriota</taxon>
        <taxon>Candidatus Methanoliparia</taxon>
        <taxon>Candidatus Methanoliparales</taxon>
        <taxon>Candidatus Methanollivieraceae</taxon>
        <taxon>Candidatus Methanolliviera</taxon>
    </lineage>
</organism>
<dbReference type="EMBL" id="RXIL01000113">
    <property type="protein sequence ID" value="RZN68244.1"/>
    <property type="molecule type" value="Genomic_DNA"/>
</dbReference>